<evidence type="ECO:0000313" key="1">
    <source>
        <dbReference type="EMBL" id="KAJ7985795.1"/>
    </source>
</evidence>
<name>A0ACC2F347_DALPE</name>
<organism evidence="1 2">
    <name type="scientific">Dallia pectoralis</name>
    <name type="common">Alaska blackfish</name>
    <dbReference type="NCBI Taxonomy" id="75939"/>
    <lineage>
        <taxon>Eukaryota</taxon>
        <taxon>Metazoa</taxon>
        <taxon>Chordata</taxon>
        <taxon>Craniata</taxon>
        <taxon>Vertebrata</taxon>
        <taxon>Euteleostomi</taxon>
        <taxon>Actinopterygii</taxon>
        <taxon>Neopterygii</taxon>
        <taxon>Teleostei</taxon>
        <taxon>Protacanthopterygii</taxon>
        <taxon>Esociformes</taxon>
        <taxon>Umbridae</taxon>
        <taxon>Dallia</taxon>
    </lineage>
</organism>
<reference evidence="1" key="1">
    <citation type="submission" date="2021-05" db="EMBL/GenBank/DDBJ databases">
        <authorList>
            <person name="Pan Q."/>
            <person name="Jouanno E."/>
            <person name="Zahm M."/>
            <person name="Klopp C."/>
            <person name="Cabau C."/>
            <person name="Louis A."/>
            <person name="Berthelot C."/>
            <person name="Parey E."/>
            <person name="Roest Crollius H."/>
            <person name="Montfort J."/>
            <person name="Robinson-Rechavi M."/>
            <person name="Bouchez O."/>
            <person name="Lampietro C."/>
            <person name="Lopez Roques C."/>
            <person name="Donnadieu C."/>
            <person name="Postlethwait J."/>
            <person name="Bobe J."/>
            <person name="Dillon D."/>
            <person name="Chandos A."/>
            <person name="von Hippel F."/>
            <person name="Guiguen Y."/>
        </authorList>
    </citation>
    <scope>NUCLEOTIDE SEQUENCE</scope>
    <source>
        <strain evidence="1">YG-Jan2019</strain>
    </source>
</reference>
<evidence type="ECO:0000313" key="2">
    <source>
        <dbReference type="Proteomes" id="UP001157502"/>
    </source>
</evidence>
<gene>
    <name evidence="1" type="ORF">DPEC_G00344180</name>
</gene>
<accession>A0ACC2F347</accession>
<sequence>MVSIDTKSHRPLQADPCEPELHASRPQAAGAQPHVSLKPPIEPLPEPTLVHSFRVNGLFRPQVGVDLRMGCLGLSPPCILPARIGITQVRFIQRYAGPAEVRGHLLRIVRRECVNGTVTKMHDSYEVA</sequence>
<dbReference type="EMBL" id="CM055762">
    <property type="protein sequence ID" value="KAJ7985795.1"/>
    <property type="molecule type" value="Genomic_DNA"/>
</dbReference>
<keyword evidence="2" id="KW-1185">Reference proteome</keyword>
<protein>
    <submittedName>
        <fullName evidence="1">Uncharacterized protein</fullName>
    </submittedName>
</protein>
<proteinExistence type="predicted"/>
<dbReference type="Proteomes" id="UP001157502">
    <property type="component" value="Chromosome 35"/>
</dbReference>
<comment type="caution">
    <text evidence="1">The sequence shown here is derived from an EMBL/GenBank/DDBJ whole genome shotgun (WGS) entry which is preliminary data.</text>
</comment>